<dbReference type="Gene3D" id="4.10.1210.10">
    <property type="entry name" value="Atu1913-like"/>
    <property type="match status" value="1"/>
</dbReference>
<reference evidence="2 3" key="1">
    <citation type="submission" date="2019-06" db="EMBL/GenBank/DDBJ databases">
        <title>Genomic Encyclopedia of Type Strains, Phase IV (KMG-V): Genome sequencing to study the core and pangenomes of soil and plant-associated prokaryotes.</title>
        <authorList>
            <person name="Whitman W."/>
        </authorList>
    </citation>
    <scope>NUCLEOTIDE SEQUENCE [LARGE SCALE GENOMIC DNA]</scope>
    <source>
        <strain evidence="2 3">BR 11865</strain>
    </source>
</reference>
<evidence type="ECO:0000313" key="3">
    <source>
        <dbReference type="Proteomes" id="UP000316545"/>
    </source>
</evidence>
<evidence type="ECO:0000259" key="1">
    <source>
        <dbReference type="Pfam" id="PF08980"/>
    </source>
</evidence>
<dbReference type="EMBL" id="VITO01000006">
    <property type="protein sequence ID" value="TWB27703.1"/>
    <property type="molecule type" value="Genomic_DNA"/>
</dbReference>
<name>A0A560G1C6_9PROT</name>
<dbReference type="InterPro" id="IPR015073">
    <property type="entry name" value="DUF1883"/>
</dbReference>
<dbReference type="Proteomes" id="UP000316545">
    <property type="component" value="Unassembled WGS sequence"/>
</dbReference>
<protein>
    <submittedName>
        <fullName evidence="2">Uncharacterized protein DUF1883</fullName>
    </submittedName>
</protein>
<dbReference type="InterPro" id="IPR036488">
    <property type="entry name" value="DUF1883-like_sf"/>
</dbReference>
<organism evidence="2 3">
    <name type="scientific">Nitrospirillum amazonense</name>
    <dbReference type="NCBI Taxonomy" id="28077"/>
    <lineage>
        <taxon>Bacteria</taxon>
        <taxon>Pseudomonadati</taxon>
        <taxon>Pseudomonadota</taxon>
        <taxon>Alphaproteobacteria</taxon>
        <taxon>Rhodospirillales</taxon>
        <taxon>Azospirillaceae</taxon>
        <taxon>Nitrospirillum</taxon>
    </lineage>
</organism>
<accession>A0A560G1C6</accession>
<evidence type="ECO:0000313" key="2">
    <source>
        <dbReference type="EMBL" id="TWB27703.1"/>
    </source>
</evidence>
<proteinExistence type="predicted"/>
<dbReference type="SUPFAM" id="SSF141099">
    <property type="entry name" value="Atu1913-like"/>
    <property type="match status" value="1"/>
</dbReference>
<feature type="domain" description="DUF1883" evidence="1">
    <location>
        <begin position="1"/>
        <end position="87"/>
    </location>
</feature>
<sequence length="89" mass="9632">MQFTQYDLGHLNHGSVVEVVLQGNSANVRLMDSANFNSYKSGGRHSFIGGRAIRSPVRLAVPNSGTWHVAIDMQGLRGSVRTAIRVIPG</sequence>
<keyword evidence="3" id="KW-1185">Reference proteome</keyword>
<dbReference type="Pfam" id="PF08980">
    <property type="entry name" value="DUF1883"/>
    <property type="match status" value="1"/>
</dbReference>
<dbReference type="RefSeq" id="WP_145616812.1">
    <property type="nucleotide sequence ID" value="NZ_VITO01000006.1"/>
</dbReference>
<comment type="caution">
    <text evidence="2">The sequence shown here is derived from an EMBL/GenBank/DDBJ whole genome shotgun (WGS) entry which is preliminary data.</text>
</comment>
<gene>
    <name evidence="2" type="ORF">FBZ88_106166</name>
</gene>
<dbReference type="AlphaFoldDB" id="A0A560G1C6"/>